<evidence type="ECO:0000313" key="1">
    <source>
        <dbReference type="EMBL" id="CAB3904224.1"/>
    </source>
</evidence>
<dbReference type="RefSeq" id="WP_175209080.1">
    <property type="nucleotide sequence ID" value="NZ_CADILG010000038.1"/>
</dbReference>
<keyword evidence="2" id="KW-1185">Reference proteome</keyword>
<gene>
    <name evidence="1" type="ORF">LMG26858_04394</name>
</gene>
<name>A0A6S7EAY3_9BURK</name>
<proteinExistence type="predicted"/>
<dbReference type="AlphaFoldDB" id="A0A6S7EAY3"/>
<dbReference type="EMBL" id="CADILG010000038">
    <property type="protein sequence ID" value="CAB3904224.1"/>
    <property type="molecule type" value="Genomic_DNA"/>
</dbReference>
<organism evidence="1 2">
    <name type="scientific">Achromobacter anxifer</name>
    <dbReference type="NCBI Taxonomy" id="1287737"/>
    <lineage>
        <taxon>Bacteria</taxon>
        <taxon>Pseudomonadati</taxon>
        <taxon>Pseudomonadota</taxon>
        <taxon>Betaproteobacteria</taxon>
        <taxon>Burkholderiales</taxon>
        <taxon>Alcaligenaceae</taxon>
        <taxon>Achromobacter</taxon>
    </lineage>
</organism>
<protein>
    <submittedName>
        <fullName evidence="1">Uncharacterized protein</fullName>
    </submittedName>
</protein>
<evidence type="ECO:0000313" key="2">
    <source>
        <dbReference type="Proteomes" id="UP000494117"/>
    </source>
</evidence>
<accession>A0A6S7EAY3</accession>
<sequence>MNTNTPAQAQEALLTDDQIEALAKKHIAPHADRLDAVMQNPVPYQQTEQFRRVKALIVDVLSKLRAPVADERAAFEASYRDRYRVPAHVPLTYPDVPGAWEWWQRRAALASAPVAGEAHRSVEAIDTSPEHVEESADHRHDAAPQASEAVDRLPNLQGSSVDRSAELQGGTSEAVRDAALDRARSLREVTCKKCGLQVISSCGGNDCPTKDRYADLRALSAQPGAQKDSQ</sequence>
<reference evidence="1 2" key="1">
    <citation type="submission" date="2020-04" db="EMBL/GenBank/DDBJ databases">
        <authorList>
            <person name="De Canck E."/>
        </authorList>
    </citation>
    <scope>NUCLEOTIDE SEQUENCE [LARGE SCALE GENOMIC DNA]</scope>
    <source>
        <strain evidence="1 2">LMG 26858</strain>
    </source>
</reference>
<dbReference type="Proteomes" id="UP000494117">
    <property type="component" value="Unassembled WGS sequence"/>
</dbReference>